<dbReference type="EMBL" id="JANPWB010000012">
    <property type="protein sequence ID" value="KAJ1114612.1"/>
    <property type="molecule type" value="Genomic_DNA"/>
</dbReference>
<evidence type="ECO:0000313" key="3">
    <source>
        <dbReference type="Proteomes" id="UP001066276"/>
    </source>
</evidence>
<organism evidence="2 3">
    <name type="scientific">Pleurodeles waltl</name>
    <name type="common">Iberian ribbed newt</name>
    <dbReference type="NCBI Taxonomy" id="8319"/>
    <lineage>
        <taxon>Eukaryota</taxon>
        <taxon>Metazoa</taxon>
        <taxon>Chordata</taxon>
        <taxon>Craniata</taxon>
        <taxon>Vertebrata</taxon>
        <taxon>Euteleostomi</taxon>
        <taxon>Amphibia</taxon>
        <taxon>Batrachia</taxon>
        <taxon>Caudata</taxon>
        <taxon>Salamandroidea</taxon>
        <taxon>Salamandridae</taxon>
        <taxon>Pleurodelinae</taxon>
        <taxon>Pleurodeles</taxon>
    </lineage>
</organism>
<proteinExistence type="predicted"/>
<comment type="caution">
    <text evidence="2">The sequence shown here is derived from an EMBL/GenBank/DDBJ whole genome shotgun (WGS) entry which is preliminary data.</text>
</comment>
<reference evidence="2" key="1">
    <citation type="journal article" date="2022" name="bioRxiv">
        <title>Sequencing and chromosome-scale assembly of the giantPleurodeles waltlgenome.</title>
        <authorList>
            <person name="Brown T."/>
            <person name="Elewa A."/>
            <person name="Iarovenko S."/>
            <person name="Subramanian E."/>
            <person name="Araus A.J."/>
            <person name="Petzold A."/>
            <person name="Susuki M."/>
            <person name="Suzuki K.-i.T."/>
            <person name="Hayashi T."/>
            <person name="Toyoda A."/>
            <person name="Oliveira C."/>
            <person name="Osipova E."/>
            <person name="Leigh N.D."/>
            <person name="Simon A."/>
            <person name="Yun M.H."/>
        </authorList>
    </citation>
    <scope>NUCLEOTIDE SEQUENCE</scope>
    <source>
        <strain evidence="2">20211129_DDA</strain>
        <tissue evidence="2">Liver</tissue>
    </source>
</reference>
<dbReference type="AlphaFoldDB" id="A0AAV7NEU7"/>
<feature type="compositionally biased region" description="Polar residues" evidence="1">
    <location>
        <begin position="1"/>
        <end position="14"/>
    </location>
</feature>
<feature type="compositionally biased region" description="Low complexity" evidence="1">
    <location>
        <begin position="50"/>
        <end position="60"/>
    </location>
</feature>
<evidence type="ECO:0000313" key="2">
    <source>
        <dbReference type="EMBL" id="KAJ1114612.1"/>
    </source>
</evidence>
<evidence type="ECO:0000256" key="1">
    <source>
        <dbReference type="SAM" id="MobiDB-lite"/>
    </source>
</evidence>
<dbReference type="Proteomes" id="UP001066276">
    <property type="component" value="Chromosome 8"/>
</dbReference>
<accession>A0AAV7NEU7</accession>
<name>A0AAV7NEU7_PLEWA</name>
<keyword evidence="3" id="KW-1185">Reference proteome</keyword>
<gene>
    <name evidence="2" type="ORF">NDU88_002847</name>
</gene>
<sequence>MSQPRRPSSATSPPGQAFSLEGEQRVAGPQACVSGLSWRRSGPRQRQKGSAPDRAVVPVVSAPPSPPRDHRGP</sequence>
<feature type="region of interest" description="Disordered" evidence="1">
    <location>
        <begin position="1"/>
        <end position="73"/>
    </location>
</feature>
<protein>
    <submittedName>
        <fullName evidence="2">Uncharacterized protein</fullName>
    </submittedName>
</protein>